<gene>
    <name evidence="1" type="ORF">AVDCRST_MAG92-4280</name>
</gene>
<sequence>MTGFMPNVKAAQGGVGFTKRAMAIGHKQALPLTPESTEVVKPCHYAGTARGFYGEP</sequence>
<organism evidence="1">
    <name type="scientific">uncultured Coleofasciculus sp</name>
    <dbReference type="NCBI Taxonomy" id="1267456"/>
    <lineage>
        <taxon>Bacteria</taxon>
        <taxon>Bacillati</taxon>
        <taxon>Cyanobacteriota</taxon>
        <taxon>Cyanophyceae</taxon>
        <taxon>Coleofasciculales</taxon>
        <taxon>Coleofasciculaceae</taxon>
        <taxon>Coleofasciculus</taxon>
        <taxon>environmental samples</taxon>
    </lineage>
</organism>
<reference evidence="1" key="1">
    <citation type="submission" date="2020-02" db="EMBL/GenBank/DDBJ databases">
        <authorList>
            <person name="Meier V. D."/>
        </authorList>
    </citation>
    <scope>NUCLEOTIDE SEQUENCE</scope>
    <source>
        <strain evidence="1">AVDCRST_MAG92</strain>
    </source>
</reference>
<dbReference type="AlphaFoldDB" id="A0A6J4JZ31"/>
<protein>
    <submittedName>
        <fullName evidence="1">Uncharacterized protein</fullName>
    </submittedName>
</protein>
<accession>A0A6J4JZ31</accession>
<dbReference type="EMBL" id="CADCTM010000756">
    <property type="protein sequence ID" value="CAA9291093.1"/>
    <property type="molecule type" value="Genomic_DNA"/>
</dbReference>
<proteinExistence type="predicted"/>
<name>A0A6J4JZ31_9CYAN</name>
<evidence type="ECO:0000313" key="1">
    <source>
        <dbReference type="EMBL" id="CAA9291093.1"/>
    </source>
</evidence>